<dbReference type="InterPro" id="IPR025555">
    <property type="entry name" value="YppG"/>
</dbReference>
<evidence type="ECO:0000313" key="1">
    <source>
        <dbReference type="EMBL" id="MCP8968796.1"/>
    </source>
</evidence>
<dbReference type="RefSeq" id="WP_254758711.1">
    <property type="nucleotide sequence ID" value="NZ_JANCLT010000004.1"/>
</dbReference>
<accession>A0AA41X4J3</accession>
<reference evidence="1" key="1">
    <citation type="submission" date="2022-07" db="EMBL/GenBank/DDBJ databases">
        <authorList>
            <person name="Li W.-J."/>
            <person name="Deng Q.-Q."/>
        </authorList>
    </citation>
    <scope>NUCLEOTIDE SEQUENCE</scope>
    <source>
        <strain evidence="1">SYSU M60031</strain>
    </source>
</reference>
<organism evidence="1 2">
    <name type="scientific">Ectobacillus ponti</name>
    <dbReference type="NCBI Taxonomy" id="2961894"/>
    <lineage>
        <taxon>Bacteria</taxon>
        <taxon>Bacillati</taxon>
        <taxon>Bacillota</taxon>
        <taxon>Bacilli</taxon>
        <taxon>Bacillales</taxon>
        <taxon>Bacillaceae</taxon>
        <taxon>Ectobacillus</taxon>
    </lineage>
</organism>
<proteinExistence type="predicted"/>
<evidence type="ECO:0000313" key="2">
    <source>
        <dbReference type="Proteomes" id="UP001156102"/>
    </source>
</evidence>
<dbReference type="EMBL" id="JANCLT010000004">
    <property type="protein sequence ID" value="MCP8968796.1"/>
    <property type="molecule type" value="Genomic_DNA"/>
</dbReference>
<comment type="caution">
    <text evidence="1">The sequence shown here is derived from an EMBL/GenBank/DDBJ whole genome shotgun (WGS) entry which is preliminary data.</text>
</comment>
<sequence length="130" mass="14857">MMFPNQAGDGMHPPVMYNMHPFEPFYPTQPNYFQPFQLSFMNGHAQQPAFYPPKPPAQTMNPGFNPYTPYPAMNKQNYMKKQQSPGIMSQFKTSDGNYDIPKMMNTAGQMMNAMNQVTGLLKQVGGFFIR</sequence>
<dbReference type="AlphaFoldDB" id="A0AA41X4J3"/>
<dbReference type="Proteomes" id="UP001156102">
    <property type="component" value="Unassembled WGS sequence"/>
</dbReference>
<protein>
    <submittedName>
        <fullName evidence="1">YppG family protein</fullName>
    </submittedName>
</protein>
<keyword evidence="2" id="KW-1185">Reference proteome</keyword>
<name>A0AA41X4J3_9BACI</name>
<gene>
    <name evidence="1" type="ORF">NK662_09615</name>
</gene>
<dbReference type="Pfam" id="PF14179">
    <property type="entry name" value="YppG"/>
    <property type="match status" value="1"/>
</dbReference>